<dbReference type="Proteomes" id="UP000295388">
    <property type="component" value="Unassembled WGS sequence"/>
</dbReference>
<evidence type="ECO:0000256" key="2">
    <source>
        <dbReference type="SAM" id="Phobius"/>
    </source>
</evidence>
<feature type="compositionally biased region" description="Gly residues" evidence="1">
    <location>
        <begin position="89"/>
        <end position="111"/>
    </location>
</feature>
<name>A0A4R6KB80_9ACTN</name>
<sequence length="200" mass="19918">MSQTPSNQSPGNQTPGNQTPGSQAPDDFTQIGSDAEVDAALQPKKTLNLPMATAILTGIVVLAVGLAGGAGLHAAFASDSTSNQQQAGRGVGGAGYGGFRGQGQGPGGQAGQGNAAVGTVVSANDQQLVVKTQTGDVTVKLTGETTFEITSTGTAADLKTGQQVVITGETTDGTLTARSIRQGEFPTTFGRTPSATPSTR</sequence>
<dbReference type="RefSeq" id="WP_133802783.1">
    <property type="nucleotide sequence ID" value="NZ_SNWQ01000013.1"/>
</dbReference>
<evidence type="ECO:0000313" key="3">
    <source>
        <dbReference type="EMBL" id="TDO45463.1"/>
    </source>
</evidence>
<organism evidence="3 4">
    <name type="scientific">Kribbella caucasensis</name>
    <dbReference type="NCBI Taxonomy" id="2512215"/>
    <lineage>
        <taxon>Bacteria</taxon>
        <taxon>Bacillati</taxon>
        <taxon>Actinomycetota</taxon>
        <taxon>Actinomycetes</taxon>
        <taxon>Propionibacteriales</taxon>
        <taxon>Kribbellaceae</taxon>
        <taxon>Kribbella</taxon>
    </lineage>
</organism>
<dbReference type="OrthoDB" id="3826959at2"/>
<evidence type="ECO:0000256" key="1">
    <source>
        <dbReference type="SAM" id="MobiDB-lite"/>
    </source>
</evidence>
<keyword evidence="2" id="KW-0472">Membrane</keyword>
<gene>
    <name evidence="3" type="ORF">EV643_113236</name>
</gene>
<keyword evidence="4" id="KW-1185">Reference proteome</keyword>
<protein>
    <submittedName>
        <fullName evidence="3">Uncharacterized protein</fullName>
    </submittedName>
</protein>
<evidence type="ECO:0000313" key="4">
    <source>
        <dbReference type="Proteomes" id="UP000295388"/>
    </source>
</evidence>
<feature type="compositionally biased region" description="Polar residues" evidence="1">
    <location>
        <begin position="1"/>
        <end position="22"/>
    </location>
</feature>
<accession>A0A4R6KB80</accession>
<reference evidence="3 4" key="1">
    <citation type="submission" date="2019-03" db="EMBL/GenBank/DDBJ databases">
        <title>Genomic Encyclopedia of Type Strains, Phase III (KMG-III): the genomes of soil and plant-associated and newly described type strains.</title>
        <authorList>
            <person name="Whitman W."/>
        </authorList>
    </citation>
    <scope>NUCLEOTIDE SEQUENCE [LARGE SCALE GENOMIC DNA]</scope>
    <source>
        <strain evidence="3 4">VKM Ac-2527</strain>
    </source>
</reference>
<feature type="region of interest" description="Disordered" evidence="1">
    <location>
        <begin position="79"/>
        <end position="113"/>
    </location>
</feature>
<keyword evidence="2" id="KW-0812">Transmembrane</keyword>
<keyword evidence="2" id="KW-1133">Transmembrane helix</keyword>
<dbReference type="EMBL" id="SNWQ01000013">
    <property type="protein sequence ID" value="TDO45463.1"/>
    <property type="molecule type" value="Genomic_DNA"/>
</dbReference>
<dbReference type="AlphaFoldDB" id="A0A4R6KB80"/>
<proteinExistence type="predicted"/>
<feature type="transmembrane region" description="Helical" evidence="2">
    <location>
        <begin position="54"/>
        <end position="76"/>
    </location>
</feature>
<feature type="region of interest" description="Disordered" evidence="1">
    <location>
        <begin position="1"/>
        <end position="29"/>
    </location>
</feature>
<comment type="caution">
    <text evidence="3">The sequence shown here is derived from an EMBL/GenBank/DDBJ whole genome shotgun (WGS) entry which is preliminary data.</text>
</comment>